<dbReference type="Pfam" id="PF13796">
    <property type="entry name" value="Sensor"/>
    <property type="match status" value="1"/>
</dbReference>
<dbReference type="RefSeq" id="WP_077604219.1">
    <property type="nucleotide sequence ID" value="NZ_CP118848.1"/>
</dbReference>
<gene>
    <name evidence="3" type="ORF">PYH69_15035</name>
</gene>
<proteinExistence type="predicted"/>
<dbReference type="InterPro" id="IPR025828">
    <property type="entry name" value="Put_sensor_dom"/>
</dbReference>
<evidence type="ECO:0000256" key="1">
    <source>
        <dbReference type="SAM" id="Phobius"/>
    </source>
</evidence>
<evidence type="ECO:0000259" key="2">
    <source>
        <dbReference type="Pfam" id="PF13796"/>
    </source>
</evidence>
<feature type="transmembrane region" description="Helical" evidence="1">
    <location>
        <begin position="36"/>
        <end position="59"/>
    </location>
</feature>
<keyword evidence="1" id="KW-0812">Transmembrane</keyword>
<dbReference type="AlphaFoldDB" id="A0AAX3W401"/>
<sequence length="191" mass="22329">MKMLIFNFKNFLYLFLWFFIGFLYFAFYLISVTFSVGVSFTVVGIPILAGVFRTIPFFLDLDRKIAEKYAHINIPSLKWDPQDKLTKEISDKRNWFTVGIMIFPRFILGFFTFIAAFVCYLLPIAMILSPYLYRLFDMTVMMIAINTLPRAIVACIAGIILLLLLPRLAERIVKWAGSYTENILETIRSWR</sequence>
<dbReference type="Proteomes" id="UP001223261">
    <property type="component" value="Chromosome"/>
</dbReference>
<protein>
    <submittedName>
        <fullName evidence="3">Sensor domain-containing protein</fullName>
    </submittedName>
</protein>
<feature type="transmembrane region" description="Helical" evidence="1">
    <location>
        <begin position="102"/>
        <end position="128"/>
    </location>
</feature>
<evidence type="ECO:0000313" key="3">
    <source>
        <dbReference type="EMBL" id="WHI59983.1"/>
    </source>
</evidence>
<reference evidence="3" key="1">
    <citation type="journal article" date="2023" name="Antibiotics">
        <title>Prevalence and Molecular Characterization of Methicillin-Resistant Staphylococci (MRS) and Mammaliicocci (MRM) in Dromedary Camels from Algeria: First Detection of SCCmec-mecC Hybrid in Methicillin-Resistant Mammaliicoccus lentus.</title>
        <authorList>
            <person name="Belhout C."/>
            <person name="Boyen F."/>
            <person name="Vereecke N."/>
            <person name="Theuns S."/>
            <person name="Taibi N."/>
            <person name="Stegger M."/>
            <person name="de la Fe-Rodriguez P.Y."/>
            <person name="Bouayad L."/>
            <person name="Elgroud R."/>
            <person name="Butaye P."/>
        </authorList>
    </citation>
    <scope>NUCLEOTIDE SEQUENCE</scope>
    <source>
        <strain evidence="3">7048</strain>
    </source>
</reference>
<evidence type="ECO:0000313" key="4">
    <source>
        <dbReference type="Proteomes" id="UP001223261"/>
    </source>
</evidence>
<keyword evidence="1" id="KW-1133">Transmembrane helix</keyword>
<name>A0AAX3W401_MAMLE</name>
<dbReference type="EMBL" id="CP118848">
    <property type="protein sequence ID" value="WHI59983.1"/>
    <property type="molecule type" value="Genomic_DNA"/>
</dbReference>
<organism evidence="3 4">
    <name type="scientific">Mammaliicoccus lentus</name>
    <name type="common">Staphylococcus lentus</name>
    <dbReference type="NCBI Taxonomy" id="42858"/>
    <lineage>
        <taxon>Bacteria</taxon>
        <taxon>Bacillati</taxon>
        <taxon>Bacillota</taxon>
        <taxon>Bacilli</taxon>
        <taxon>Bacillales</taxon>
        <taxon>Staphylococcaceae</taxon>
        <taxon>Mammaliicoccus</taxon>
    </lineage>
</organism>
<feature type="transmembrane region" description="Helical" evidence="1">
    <location>
        <begin position="140"/>
        <end position="165"/>
    </location>
</feature>
<feature type="transmembrane region" description="Helical" evidence="1">
    <location>
        <begin position="12"/>
        <end position="30"/>
    </location>
</feature>
<keyword evidence="1" id="KW-0472">Membrane</keyword>
<accession>A0AAX3W401</accession>
<feature type="domain" description="Putative sensor" evidence="2">
    <location>
        <begin position="13"/>
        <end position="184"/>
    </location>
</feature>